<keyword evidence="2" id="KW-0472">Membrane</keyword>
<reference evidence="4" key="1">
    <citation type="submission" date="2023-03" db="EMBL/GenBank/DDBJ databases">
        <title>Massive genome expansion in bonnet fungi (Mycena s.s.) driven by repeated elements and novel gene families across ecological guilds.</title>
        <authorList>
            <consortium name="Lawrence Berkeley National Laboratory"/>
            <person name="Harder C.B."/>
            <person name="Miyauchi S."/>
            <person name="Viragh M."/>
            <person name="Kuo A."/>
            <person name="Thoen E."/>
            <person name="Andreopoulos B."/>
            <person name="Lu D."/>
            <person name="Skrede I."/>
            <person name="Drula E."/>
            <person name="Henrissat B."/>
            <person name="Morin E."/>
            <person name="Kohler A."/>
            <person name="Barry K."/>
            <person name="LaButti K."/>
            <person name="Morin E."/>
            <person name="Salamov A."/>
            <person name="Lipzen A."/>
            <person name="Mereny Z."/>
            <person name="Hegedus B."/>
            <person name="Baldrian P."/>
            <person name="Stursova M."/>
            <person name="Weitz H."/>
            <person name="Taylor A."/>
            <person name="Grigoriev I.V."/>
            <person name="Nagy L.G."/>
            <person name="Martin F."/>
            <person name="Kauserud H."/>
        </authorList>
    </citation>
    <scope>NUCLEOTIDE SEQUENCE</scope>
    <source>
        <strain evidence="4">CBHHK200</strain>
    </source>
</reference>
<keyword evidence="2" id="KW-0812">Transmembrane</keyword>
<feature type="chain" id="PRO_5041910646" evidence="3">
    <location>
        <begin position="20"/>
        <end position="570"/>
    </location>
</feature>
<gene>
    <name evidence="4" type="ORF">C8F04DRAFT_669436</name>
</gene>
<feature type="transmembrane region" description="Helical" evidence="2">
    <location>
        <begin position="422"/>
        <end position="446"/>
    </location>
</feature>
<evidence type="ECO:0000256" key="3">
    <source>
        <dbReference type="SAM" id="SignalP"/>
    </source>
</evidence>
<feature type="region of interest" description="Disordered" evidence="1">
    <location>
        <begin position="501"/>
        <end position="534"/>
    </location>
</feature>
<evidence type="ECO:0000256" key="1">
    <source>
        <dbReference type="SAM" id="MobiDB-lite"/>
    </source>
</evidence>
<feature type="signal peptide" evidence="3">
    <location>
        <begin position="1"/>
        <end position="19"/>
    </location>
</feature>
<organism evidence="4 5">
    <name type="scientific">Mycena alexandri</name>
    <dbReference type="NCBI Taxonomy" id="1745969"/>
    <lineage>
        <taxon>Eukaryota</taxon>
        <taxon>Fungi</taxon>
        <taxon>Dikarya</taxon>
        <taxon>Basidiomycota</taxon>
        <taxon>Agaricomycotina</taxon>
        <taxon>Agaricomycetes</taxon>
        <taxon>Agaricomycetidae</taxon>
        <taxon>Agaricales</taxon>
        <taxon>Marasmiineae</taxon>
        <taxon>Mycenaceae</taxon>
        <taxon>Mycena</taxon>
    </lineage>
</organism>
<evidence type="ECO:0000256" key="2">
    <source>
        <dbReference type="SAM" id="Phobius"/>
    </source>
</evidence>
<comment type="caution">
    <text evidence="4">The sequence shown here is derived from an EMBL/GenBank/DDBJ whole genome shotgun (WGS) entry which is preliminary data.</text>
</comment>
<keyword evidence="5" id="KW-1185">Reference proteome</keyword>
<dbReference type="EMBL" id="JARJCM010000077">
    <property type="protein sequence ID" value="KAJ7031933.1"/>
    <property type="molecule type" value="Genomic_DNA"/>
</dbReference>
<accession>A0AAD6SQ86</accession>
<name>A0AAD6SQ86_9AGAR</name>
<keyword evidence="2" id="KW-1133">Transmembrane helix</keyword>
<dbReference type="AlphaFoldDB" id="A0AAD6SQ86"/>
<evidence type="ECO:0000313" key="4">
    <source>
        <dbReference type="EMBL" id="KAJ7031933.1"/>
    </source>
</evidence>
<protein>
    <submittedName>
        <fullName evidence="4">Uncharacterized protein</fullName>
    </submittedName>
</protein>
<dbReference type="Proteomes" id="UP001218188">
    <property type="component" value="Unassembled WGS sequence"/>
</dbReference>
<dbReference type="Gene3D" id="2.60.120.260">
    <property type="entry name" value="Galactose-binding domain-like"/>
    <property type="match status" value="2"/>
</dbReference>
<sequence>MIPSVGLLIFLSLLFLCNGPSIHVRALVVSRPRHNAIVRRDPRSLAAASWIWPATSNGSASTSLGNAAFFKDFDSPSGKTASSAVITLTAVQNCTLWVNGQPIFASGGGQDGWKSAHVLKAALNESANTFSILVMAGNAVAPPPGLLVAIDISYTDSTNSTILSDASWLASRTIPSAFPSTEDLTALSHFAPAAVAGVYGSGPWGNSVSLPTPDPSPLTLQNSTWIWDSTNAATDADVALVGFRKTFLTPTGKRAVSAHILLTADNDFALHVNGQYQGAPPGSTGVSWQYAQQFTNVALNADTNVFTVIAQNFQEDPNANNPAGFIAAIKVIFADGTSTIISTDASWLNSQLGSLAIFLAADDSTLSPSIELGAFGIAPWGQLSGVSDVLSAASVPMAPFQSFSVPGAVANSATRTLPVGTIVAAVVGAVGGVLILVLLVTLLVCWRRRRDARPVDSEVVAFGTAGAPFSQYSTVPPSIIPATNYSPNVDPFKPETRLQPLRGRTLSARADGGQLEETRSQTGSELPPPSYSYGEYAEQDQSVAGSAGEAGEVGITSNKAFVRREKPMVF</sequence>
<proteinExistence type="predicted"/>
<keyword evidence="3" id="KW-0732">Signal</keyword>
<evidence type="ECO:0000313" key="5">
    <source>
        <dbReference type="Proteomes" id="UP001218188"/>
    </source>
</evidence>